<sequence>MIYNVRNESRANFRNIYHLANYVSCLSPNDLTNCSYIEESDIGYAKDYLDSCRPYRADLIKCRQGCDENEDDESGENACDEPCDHVPLNCSTQMIFDIFYRILPKNLDEKPLYVNAFLPIFTMMAYQARGYYQVNAQKYVKLQNAFRDYAKEHRQEFVLK</sequence>
<evidence type="ECO:0000313" key="2">
    <source>
        <dbReference type="Proteomes" id="UP000267096"/>
    </source>
</evidence>
<reference evidence="1 2" key="2">
    <citation type="submission" date="2018-11" db="EMBL/GenBank/DDBJ databases">
        <authorList>
            <consortium name="Pathogen Informatics"/>
        </authorList>
    </citation>
    <scope>NUCLEOTIDE SEQUENCE [LARGE SCALE GENOMIC DNA]</scope>
</reference>
<dbReference type="Proteomes" id="UP000267096">
    <property type="component" value="Unassembled WGS sequence"/>
</dbReference>
<dbReference type="AlphaFoldDB" id="A0A0M3JM69"/>
<protein>
    <submittedName>
        <fullName evidence="3">Plasmodium vivax Vir protein</fullName>
    </submittedName>
</protein>
<keyword evidence="2" id="KW-1185">Reference proteome</keyword>
<name>A0A0M3JM69_ANISI</name>
<dbReference type="OrthoDB" id="193905at2759"/>
<accession>A0A0M3JM69</accession>
<evidence type="ECO:0000313" key="1">
    <source>
        <dbReference type="EMBL" id="VDK32447.1"/>
    </source>
</evidence>
<evidence type="ECO:0000313" key="3">
    <source>
        <dbReference type="WBParaSite" id="ASIM_0000875101-mRNA-1"/>
    </source>
</evidence>
<reference evidence="3" key="1">
    <citation type="submission" date="2017-02" db="UniProtKB">
        <authorList>
            <consortium name="WormBaseParasite"/>
        </authorList>
    </citation>
    <scope>IDENTIFICATION</scope>
</reference>
<proteinExistence type="predicted"/>
<gene>
    <name evidence="1" type="ORF">ASIM_LOCUS8510</name>
</gene>
<organism evidence="3">
    <name type="scientific">Anisakis simplex</name>
    <name type="common">Herring worm</name>
    <dbReference type="NCBI Taxonomy" id="6269"/>
    <lineage>
        <taxon>Eukaryota</taxon>
        <taxon>Metazoa</taxon>
        <taxon>Ecdysozoa</taxon>
        <taxon>Nematoda</taxon>
        <taxon>Chromadorea</taxon>
        <taxon>Rhabditida</taxon>
        <taxon>Spirurina</taxon>
        <taxon>Ascaridomorpha</taxon>
        <taxon>Ascaridoidea</taxon>
        <taxon>Anisakidae</taxon>
        <taxon>Anisakis</taxon>
        <taxon>Anisakis simplex complex</taxon>
    </lineage>
</organism>
<dbReference type="EMBL" id="UYRR01023310">
    <property type="protein sequence ID" value="VDK32447.1"/>
    <property type="molecule type" value="Genomic_DNA"/>
</dbReference>
<dbReference type="WBParaSite" id="ASIM_0000875101-mRNA-1">
    <property type="protein sequence ID" value="ASIM_0000875101-mRNA-1"/>
    <property type="gene ID" value="ASIM_0000875101"/>
</dbReference>